<organism evidence="3 4">
    <name type="scientific">Chamaesiphon minutus (strain ATCC 27169 / PCC 6605)</name>
    <dbReference type="NCBI Taxonomy" id="1173020"/>
    <lineage>
        <taxon>Bacteria</taxon>
        <taxon>Bacillati</taxon>
        <taxon>Cyanobacteriota</taxon>
        <taxon>Cyanophyceae</taxon>
        <taxon>Gomontiellales</taxon>
        <taxon>Chamaesiphonaceae</taxon>
        <taxon>Chamaesiphon</taxon>
    </lineage>
</organism>
<dbReference type="GO" id="GO:0000774">
    <property type="term" value="F:adenyl-nucleotide exchange factor activity"/>
    <property type="evidence" value="ECO:0007669"/>
    <property type="project" value="InterPro"/>
</dbReference>
<keyword evidence="1" id="KW-0143">Chaperone</keyword>
<dbReference type="Proteomes" id="UP000010366">
    <property type="component" value="Chromosome"/>
</dbReference>
<dbReference type="Gene3D" id="2.30.22.10">
    <property type="entry name" value="Head domain of nucleotide exchange factor GrpE"/>
    <property type="match status" value="1"/>
</dbReference>
<dbReference type="eggNOG" id="COG0576">
    <property type="taxonomic scope" value="Bacteria"/>
</dbReference>
<dbReference type="KEGG" id="cmp:Cha6605_4237"/>
<evidence type="ECO:0000256" key="2">
    <source>
        <dbReference type="SAM" id="Coils"/>
    </source>
</evidence>
<evidence type="ECO:0000313" key="3">
    <source>
        <dbReference type="EMBL" id="AFY95179.1"/>
    </source>
</evidence>
<dbReference type="RefSeq" id="WP_015161288.1">
    <property type="nucleotide sequence ID" value="NC_019697.1"/>
</dbReference>
<keyword evidence="2" id="KW-0175">Coiled coil</keyword>
<dbReference type="SUPFAM" id="SSF51064">
    <property type="entry name" value="Head domain of nucleotide exchange factor GrpE"/>
    <property type="match status" value="1"/>
</dbReference>
<dbReference type="InterPro" id="IPR000740">
    <property type="entry name" value="GrpE"/>
</dbReference>
<dbReference type="GO" id="GO:0042803">
    <property type="term" value="F:protein homodimerization activity"/>
    <property type="evidence" value="ECO:0007669"/>
    <property type="project" value="InterPro"/>
</dbReference>
<proteinExistence type="predicted"/>
<dbReference type="GO" id="GO:0006457">
    <property type="term" value="P:protein folding"/>
    <property type="evidence" value="ECO:0007669"/>
    <property type="project" value="InterPro"/>
</dbReference>
<dbReference type="Pfam" id="PF01025">
    <property type="entry name" value="GrpE"/>
    <property type="match status" value="1"/>
</dbReference>
<dbReference type="InterPro" id="IPR009012">
    <property type="entry name" value="GrpE_head"/>
</dbReference>
<evidence type="ECO:0000313" key="4">
    <source>
        <dbReference type="Proteomes" id="UP000010366"/>
    </source>
</evidence>
<name>K9ULV1_CHAP6</name>
<evidence type="ECO:0000256" key="1">
    <source>
        <dbReference type="ARBA" id="ARBA00023186"/>
    </source>
</evidence>
<keyword evidence="4" id="KW-1185">Reference proteome</keyword>
<reference evidence="3 4" key="1">
    <citation type="submission" date="2012-05" db="EMBL/GenBank/DDBJ databases">
        <title>Finished chromosome of genome of Chamaesiphon sp. PCC 6605.</title>
        <authorList>
            <consortium name="US DOE Joint Genome Institute"/>
            <person name="Gugger M."/>
            <person name="Coursin T."/>
            <person name="Rippka R."/>
            <person name="Tandeau De Marsac N."/>
            <person name="Huntemann M."/>
            <person name="Wei C.-L."/>
            <person name="Han J."/>
            <person name="Detter J.C."/>
            <person name="Han C."/>
            <person name="Tapia R."/>
            <person name="Chen A."/>
            <person name="Kyrpides N."/>
            <person name="Mavromatis K."/>
            <person name="Markowitz V."/>
            <person name="Szeto E."/>
            <person name="Ivanova N."/>
            <person name="Pagani I."/>
            <person name="Pati A."/>
            <person name="Goodwin L."/>
            <person name="Nordberg H.P."/>
            <person name="Cantor M.N."/>
            <person name="Hua S.X."/>
            <person name="Woyke T."/>
            <person name="Kerfeld C.A."/>
        </authorList>
    </citation>
    <scope>NUCLEOTIDE SEQUENCE [LARGE SCALE GENOMIC DNA]</scope>
    <source>
        <strain evidence="4">ATCC 27169 / PCC 6605</strain>
    </source>
</reference>
<sequence>MIKFELSADNKLQLEHKLKADAKQLEELKQALRQQEQNFQAEKERMFLEFLEVFDALEYPIDYLKNNSNISPQFIKRLPKSLAAIQQKLSIALDRQQVTPIALEQTTPDFSCCQVVGREDRTDLADQTITKVVRQGFRYGDKILRPVEIITAKNGRNPST</sequence>
<feature type="coiled-coil region" evidence="2">
    <location>
        <begin position="11"/>
        <end position="49"/>
    </location>
</feature>
<accession>K9ULV1</accession>
<protein>
    <submittedName>
        <fullName evidence="3">Molecular chaperone GrpE (Heat shock protein)</fullName>
    </submittedName>
</protein>
<dbReference type="EMBL" id="CP003600">
    <property type="protein sequence ID" value="AFY95179.1"/>
    <property type="molecule type" value="Genomic_DNA"/>
</dbReference>
<dbReference type="OrthoDB" id="574583at2"/>
<dbReference type="AlphaFoldDB" id="K9ULV1"/>
<gene>
    <name evidence="3" type="ORF">Cha6605_4237</name>
</gene>
<keyword evidence="3" id="KW-0346">Stress response</keyword>
<dbReference type="STRING" id="1173020.Cha6605_4237"/>
<dbReference type="HOGENOM" id="CLU_120816_0_0_3"/>
<dbReference type="GO" id="GO:0051087">
    <property type="term" value="F:protein-folding chaperone binding"/>
    <property type="evidence" value="ECO:0007669"/>
    <property type="project" value="InterPro"/>
</dbReference>